<reference evidence="3 4" key="1">
    <citation type="submission" date="2013-03" db="EMBL/GenBank/DDBJ databases">
        <title>The Genome Sequence of Capronia coronata CBS 617.96.</title>
        <authorList>
            <consortium name="The Broad Institute Genomics Platform"/>
            <person name="Cuomo C."/>
            <person name="de Hoog S."/>
            <person name="Gorbushina A."/>
            <person name="Walker B."/>
            <person name="Young S.K."/>
            <person name="Zeng Q."/>
            <person name="Gargeya S."/>
            <person name="Fitzgerald M."/>
            <person name="Haas B."/>
            <person name="Abouelleil A."/>
            <person name="Allen A.W."/>
            <person name="Alvarado L."/>
            <person name="Arachchi H.M."/>
            <person name="Berlin A.M."/>
            <person name="Chapman S.B."/>
            <person name="Gainer-Dewar J."/>
            <person name="Goldberg J."/>
            <person name="Griggs A."/>
            <person name="Gujja S."/>
            <person name="Hansen M."/>
            <person name="Howarth C."/>
            <person name="Imamovic A."/>
            <person name="Ireland A."/>
            <person name="Larimer J."/>
            <person name="McCowan C."/>
            <person name="Murphy C."/>
            <person name="Pearson M."/>
            <person name="Poon T.W."/>
            <person name="Priest M."/>
            <person name="Roberts A."/>
            <person name="Saif S."/>
            <person name="Shea T."/>
            <person name="Sisk P."/>
            <person name="Sykes S."/>
            <person name="Wortman J."/>
            <person name="Nusbaum C."/>
            <person name="Birren B."/>
        </authorList>
    </citation>
    <scope>NUCLEOTIDE SEQUENCE [LARGE SCALE GENOMIC DNA]</scope>
    <source>
        <strain evidence="3 4">CBS 617.96</strain>
    </source>
</reference>
<evidence type="ECO:0000256" key="2">
    <source>
        <dbReference type="SAM" id="MobiDB-lite"/>
    </source>
</evidence>
<accession>W9YMR7</accession>
<dbReference type="OrthoDB" id="4186885at2759"/>
<dbReference type="eggNOG" id="ENOG502SHSK">
    <property type="taxonomic scope" value="Eukaryota"/>
</dbReference>
<keyword evidence="4" id="KW-1185">Reference proteome</keyword>
<proteinExistence type="predicted"/>
<dbReference type="GeneID" id="19158953"/>
<feature type="region of interest" description="Disordered" evidence="2">
    <location>
        <begin position="292"/>
        <end position="329"/>
    </location>
</feature>
<organism evidence="3 4">
    <name type="scientific">Capronia coronata CBS 617.96</name>
    <dbReference type="NCBI Taxonomy" id="1182541"/>
    <lineage>
        <taxon>Eukaryota</taxon>
        <taxon>Fungi</taxon>
        <taxon>Dikarya</taxon>
        <taxon>Ascomycota</taxon>
        <taxon>Pezizomycotina</taxon>
        <taxon>Eurotiomycetes</taxon>
        <taxon>Chaetothyriomycetidae</taxon>
        <taxon>Chaetothyriales</taxon>
        <taxon>Herpotrichiellaceae</taxon>
        <taxon>Capronia</taxon>
    </lineage>
</organism>
<feature type="coiled-coil region" evidence="1">
    <location>
        <begin position="145"/>
        <end position="203"/>
    </location>
</feature>
<feature type="compositionally biased region" description="Basic and acidic residues" evidence="2">
    <location>
        <begin position="104"/>
        <end position="114"/>
    </location>
</feature>
<feature type="region of interest" description="Disordered" evidence="2">
    <location>
        <begin position="226"/>
        <end position="261"/>
    </location>
</feature>
<dbReference type="STRING" id="1182541.W9YMR7"/>
<feature type="compositionally biased region" description="Low complexity" evidence="2">
    <location>
        <begin position="294"/>
        <end position="309"/>
    </location>
</feature>
<evidence type="ECO:0000313" key="3">
    <source>
        <dbReference type="EMBL" id="EXJ90960.1"/>
    </source>
</evidence>
<dbReference type="RefSeq" id="XP_007723154.1">
    <property type="nucleotide sequence ID" value="XM_007724964.1"/>
</dbReference>
<evidence type="ECO:0000256" key="1">
    <source>
        <dbReference type="SAM" id="Coils"/>
    </source>
</evidence>
<evidence type="ECO:0000313" key="4">
    <source>
        <dbReference type="Proteomes" id="UP000019484"/>
    </source>
</evidence>
<keyword evidence="1" id="KW-0175">Coiled coil</keyword>
<feature type="compositionally biased region" description="Gly residues" evidence="2">
    <location>
        <begin position="310"/>
        <end position="327"/>
    </location>
</feature>
<comment type="caution">
    <text evidence="3">The sequence shown here is derived from an EMBL/GenBank/DDBJ whole genome shotgun (WGS) entry which is preliminary data.</text>
</comment>
<dbReference type="EMBL" id="AMWN01000003">
    <property type="protein sequence ID" value="EXJ90960.1"/>
    <property type="molecule type" value="Genomic_DNA"/>
</dbReference>
<name>W9YMR7_9EURO</name>
<feature type="compositionally biased region" description="Basic and acidic residues" evidence="2">
    <location>
        <begin position="46"/>
        <end position="65"/>
    </location>
</feature>
<dbReference type="HOGENOM" id="CLU_057153_0_0_1"/>
<sequence>MSVASSHGSTYAETIERQHHFTIDEEMWHPKKLLGTVLPLDLSNESHRRDSASTHNYDLHSDSHSRSSSTLATDPSENEAELDLKTPTVVARLDPSRTTASQEDLAHNNADHSIPRGPMEQLLQPLLRKVAEAERNRPTIMAEDYVRLQRQVEKLEAEKRTWAERYEAYFIVRDQDLTNLLKVRELLAQERREHTAIRELREEDLANVFMLREKLAQAIWSKSRRLTDQTQSQSQSQHQHPSSQPTPFAAASARQSRTEGDDLWRAAKAAAMEHRILELEAANEALRAQMKNNAQTQTQTQTTSASTGGMADGGIGTGSAAGAGSGSGSDSNAAILMRRETMFKDSLRHRKETALWIQLLRSEKKVWQKKVVALEDRNLQLSKMVVRAQRCLTDVAMGYLASIITDKPPM</sequence>
<gene>
    <name evidence="3" type="ORF">A1O1_04067</name>
</gene>
<feature type="region of interest" description="Disordered" evidence="2">
    <location>
        <begin position="46"/>
        <end position="117"/>
    </location>
</feature>
<protein>
    <submittedName>
        <fullName evidence="3">Uncharacterized protein</fullName>
    </submittedName>
</protein>
<dbReference type="Proteomes" id="UP000019484">
    <property type="component" value="Unassembled WGS sequence"/>
</dbReference>
<feature type="compositionally biased region" description="Low complexity" evidence="2">
    <location>
        <begin position="229"/>
        <end position="247"/>
    </location>
</feature>
<dbReference type="AlphaFoldDB" id="W9YMR7"/>